<gene>
    <name evidence="2" type="ORF">J0A69_15600</name>
</gene>
<feature type="chain" id="PRO_5045520413" description="Lipoprotein" evidence="1">
    <location>
        <begin position="21"/>
        <end position="255"/>
    </location>
</feature>
<dbReference type="PROSITE" id="PS51257">
    <property type="entry name" value="PROKAR_LIPOPROTEIN"/>
    <property type="match status" value="1"/>
</dbReference>
<protein>
    <recommendedName>
        <fullName evidence="4">Lipoprotein</fullName>
    </recommendedName>
</protein>
<name>A0ABS3CIJ4_9BACT</name>
<organism evidence="2 3">
    <name type="scientific">Algoriphagus pacificus</name>
    <dbReference type="NCBI Taxonomy" id="2811234"/>
    <lineage>
        <taxon>Bacteria</taxon>
        <taxon>Pseudomonadati</taxon>
        <taxon>Bacteroidota</taxon>
        <taxon>Cytophagia</taxon>
        <taxon>Cytophagales</taxon>
        <taxon>Cyclobacteriaceae</taxon>
        <taxon>Algoriphagus</taxon>
    </lineage>
</organism>
<evidence type="ECO:0008006" key="4">
    <source>
        <dbReference type="Google" id="ProtNLM"/>
    </source>
</evidence>
<evidence type="ECO:0000313" key="2">
    <source>
        <dbReference type="EMBL" id="MBN7816872.1"/>
    </source>
</evidence>
<dbReference type="EMBL" id="JAFKCU010000003">
    <property type="protein sequence ID" value="MBN7816872.1"/>
    <property type="molecule type" value="Genomic_DNA"/>
</dbReference>
<dbReference type="Proteomes" id="UP000664480">
    <property type="component" value="Unassembled WGS sequence"/>
</dbReference>
<comment type="caution">
    <text evidence="2">The sequence shown here is derived from an EMBL/GenBank/DDBJ whole genome shotgun (WGS) entry which is preliminary data.</text>
</comment>
<keyword evidence="3" id="KW-1185">Reference proteome</keyword>
<evidence type="ECO:0000256" key="1">
    <source>
        <dbReference type="SAM" id="SignalP"/>
    </source>
</evidence>
<evidence type="ECO:0000313" key="3">
    <source>
        <dbReference type="Proteomes" id="UP000664480"/>
    </source>
</evidence>
<dbReference type="RefSeq" id="WP_206587528.1">
    <property type="nucleotide sequence ID" value="NZ_JAFKCU010000003.1"/>
</dbReference>
<proteinExistence type="predicted"/>
<keyword evidence="1" id="KW-0732">Signal</keyword>
<accession>A0ABS3CIJ4</accession>
<sequence length="255" mass="27773">MLNKKVLIALLIFSTGSLLSSCSEKEDSMPGVGNSKMEVYATSSQESTKGTNSRMASNGFSTSEFTVSTTDLQFYYATKADLKTGISLGNINLKTNLNSSLYTSGSQSKSIELIENGDEKFVLMAEGETPEGIYSQAEFKLKKNTSISNSDERYNKSFWLQGEVNGAMTIIWSDTEKTIQSTSDSDNGIEVENKSEIVLDFDLEKLFSEVDLSLAIDGNLDGTIEIGPGGIDGNTLIYSKIMNNLDGSVIMKNRN</sequence>
<feature type="signal peptide" evidence="1">
    <location>
        <begin position="1"/>
        <end position="20"/>
    </location>
</feature>
<reference evidence="2 3" key="1">
    <citation type="submission" date="2021-03" db="EMBL/GenBank/DDBJ databases">
        <title>novel species isolated from a fishpond in China.</title>
        <authorList>
            <person name="Lu H."/>
            <person name="Cai Z."/>
        </authorList>
    </citation>
    <scope>NUCLEOTIDE SEQUENCE [LARGE SCALE GENOMIC DNA]</scope>
    <source>
        <strain evidence="2 3">YJ13C</strain>
    </source>
</reference>